<keyword evidence="3" id="KW-1185">Reference proteome</keyword>
<reference evidence="2 3" key="1">
    <citation type="journal article" date="2010" name="Nat. Biotechnol.">
        <title>Genome sequence of the model mushroom Schizophyllum commune.</title>
        <authorList>
            <person name="Ohm R.A."/>
            <person name="de Jong J.F."/>
            <person name="Lugones L.G."/>
            <person name="Aerts A."/>
            <person name="Kothe E."/>
            <person name="Stajich J.E."/>
            <person name="de Vries R.P."/>
            <person name="Record E."/>
            <person name="Levasseur A."/>
            <person name="Baker S.E."/>
            <person name="Bartholomew K.A."/>
            <person name="Coutinho P.M."/>
            <person name="Erdmann S."/>
            <person name="Fowler T.J."/>
            <person name="Gathman A.C."/>
            <person name="Lombard V."/>
            <person name="Henrissat B."/>
            <person name="Knabe N."/>
            <person name="Kuees U."/>
            <person name="Lilly W.W."/>
            <person name="Lindquist E."/>
            <person name="Lucas S."/>
            <person name="Magnuson J.K."/>
            <person name="Piumi F."/>
            <person name="Raudaskoski M."/>
            <person name="Salamov A."/>
            <person name="Schmutz J."/>
            <person name="Schwarze F.W.M.R."/>
            <person name="vanKuyk P.A."/>
            <person name="Horton J.S."/>
            <person name="Grigoriev I.V."/>
            <person name="Woesten H.A.B."/>
        </authorList>
    </citation>
    <scope>NUCLEOTIDE SEQUENCE [LARGE SCALE GENOMIC DNA]</scope>
    <source>
        <strain evidence="3">H4-8 / FGSC 9210</strain>
    </source>
</reference>
<keyword evidence="1" id="KW-1133">Transmembrane helix</keyword>
<keyword evidence="1" id="KW-0472">Membrane</keyword>
<evidence type="ECO:0000256" key="1">
    <source>
        <dbReference type="SAM" id="Phobius"/>
    </source>
</evidence>
<dbReference type="AlphaFoldDB" id="D8Q622"/>
<keyword evidence="1" id="KW-0812">Transmembrane</keyword>
<dbReference type="RefSeq" id="XP_003032414.1">
    <property type="nucleotide sequence ID" value="XM_003032368.1"/>
</dbReference>
<gene>
    <name evidence="2" type="ORF">SCHCODRAFT_109414</name>
</gene>
<feature type="transmembrane region" description="Helical" evidence="1">
    <location>
        <begin position="20"/>
        <end position="42"/>
    </location>
</feature>
<feature type="non-terminal residue" evidence="2">
    <location>
        <position position="67"/>
    </location>
</feature>
<dbReference type="Proteomes" id="UP000007431">
    <property type="component" value="Unassembled WGS sequence"/>
</dbReference>
<dbReference type="KEGG" id="scm:SCHCO_01093881"/>
<accession>D8Q622</accession>
<dbReference type="GeneID" id="9590049"/>
<dbReference type="EMBL" id="GL377306">
    <property type="protein sequence ID" value="EFI97511.1"/>
    <property type="molecule type" value="Genomic_DNA"/>
</dbReference>
<proteinExistence type="predicted"/>
<dbReference type="InParanoid" id="D8Q622"/>
<evidence type="ECO:0000313" key="3">
    <source>
        <dbReference type="Proteomes" id="UP000007431"/>
    </source>
</evidence>
<evidence type="ECO:0000313" key="2">
    <source>
        <dbReference type="EMBL" id="EFI97511.1"/>
    </source>
</evidence>
<protein>
    <submittedName>
        <fullName evidence="2">Uncharacterized protein</fullName>
    </submittedName>
</protein>
<dbReference type="VEuPathDB" id="FungiDB:SCHCODRAFT_01093881"/>
<organism evidence="3">
    <name type="scientific">Schizophyllum commune (strain H4-8 / FGSC 9210)</name>
    <name type="common">Split gill fungus</name>
    <dbReference type="NCBI Taxonomy" id="578458"/>
    <lineage>
        <taxon>Eukaryota</taxon>
        <taxon>Fungi</taxon>
        <taxon>Dikarya</taxon>
        <taxon>Basidiomycota</taxon>
        <taxon>Agaricomycotina</taxon>
        <taxon>Agaricomycetes</taxon>
        <taxon>Agaricomycetidae</taxon>
        <taxon>Agaricales</taxon>
        <taxon>Schizophyllaceae</taxon>
        <taxon>Schizophyllum</taxon>
    </lineage>
</organism>
<sequence>MDIEPDEELGSGTRWGTYGAVPAAKCAATVAPLLSYICLLSAQRSRLTRFAQLHPVLTPPLPHACRE</sequence>
<name>D8Q622_SCHCM</name>
<dbReference type="HOGENOM" id="CLU_2813868_0_0_1"/>